<dbReference type="EMBL" id="GBRH01158831">
    <property type="protein sequence ID" value="JAE39065.1"/>
    <property type="molecule type" value="Transcribed_RNA"/>
</dbReference>
<name>A0A0A9HPL5_ARUDO</name>
<proteinExistence type="predicted"/>
<organism evidence="1">
    <name type="scientific">Arundo donax</name>
    <name type="common">Giant reed</name>
    <name type="synonym">Donax arundinaceus</name>
    <dbReference type="NCBI Taxonomy" id="35708"/>
    <lineage>
        <taxon>Eukaryota</taxon>
        <taxon>Viridiplantae</taxon>
        <taxon>Streptophyta</taxon>
        <taxon>Embryophyta</taxon>
        <taxon>Tracheophyta</taxon>
        <taxon>Spermatophyta</taxon>
        <taxon>Magnoliopsida</taxon>
        <taxon>Liliopsida</taxon>
        <taxon>Poales</taxon>
        <taxon>Poaceae</taxon>
        <taxon>PACMAD clade</taxon>
        <taxon>Arundinoideae</taxon>
        <taxon>Arundineae</taxon>
        <taxon>Arundo</taxon>
    </lineage>
</organism>
<accession>A0A0A9HPL5</accession>
<reference evidence="1" key="1">
    <citation type="submission" date="2014-09" db="EMBL/GenBank/DDBJ databases">
        <authorList>
            <person name="Magalhaes I.L.F."/>
            <person name="Oliveira U."/>
            <person name="Santos F.R."/>
            <person name="Vidigal T.H.D.A."/>
            <person name="Brescovit A.D."/>
            <person name="Santos A.J."/>
        </authorList>
    </citation>
    <scope>NUCLEOTIDE SEQUENCE</scope>
    <source>
        <tissue evidence="1">Shoot tissue taken approximately 20 cm above the soil surface</tissue>
    </source>
</reference>
<dbReference type="AlphaFoldDB" id="A0A0A9HPL5"/>
<protein>
    <submittedName>
        <fullName evidence="1">Uncharacterized protein</fullName>
    </submittedName>
</protein>
<reference evidence="1" key="2">
    <citation type="journal article" date="2015" name="Data Brief">
        <title>Shoot transcriptome of the giant reed, Arundo donax.</title>
        <authorList>
            <person name="Barrero R.A."/>
            <person name="Guerrero F.D."/>
            <person name="Moolhuijzen P."/>
            <person name="Goolsby J.A."/>
            <person name="Tidwell J."/>
            <person name="Bellgard S.E."/>
            <person name="Bellgard M.I."/>
        </authorList>
    </citation>
    <scope>NUCLEOTIDE SEQUENCE</scope>
    <source>
        <tissue evidence="1">Shoot tissue taken approximately 20 cm above the soil surface</tissue>
    </source>
</reference>
<sequence>MLLFHRLHITFNFMAHQVLVSVYRRFHVDEIASFSLLKFNAMSPKNPM</sequence>
<evidence type="ECO:0000313" key="1">
    <source>
        <dbReference type="EMBL" id="JAE39065.1"/>
    </source>
</evidence>